<keyword evidence="1" id="KW-0472">Membrane</keyword>
<dbReference type="EMBL" id="CABEEZ010000056">
    <property type="protein sequence ID" value="VTR28366.1"/>
    <property type="molecule type" value="Genomic_DNA"/>
</dbReference>
<reference evidence="2" key="1">
    <citation type="submission" date="2019-05" db="EMBL/GenBank/DDBJ databases">
        <authorList>
            <consortium name="Pathogen Informatics"/>
        </authorList>
    </citation>
    <scope>NUCLEOTIDE SEQUENCE [LARGE SCALE GENOMIC DNA]</scope>
    <source>
        <strain evidence="2">NCTC12965</strain>
    </source>
</reference>
<sequence>MLSRKYRQVAEINYGYYLPRSPLSCAAKILIFVFFRPLLK</sequence>
<gene>
    <name evidence="2" type="ORF">NCTC12965_02714</name>
</gene>
<organism evidence="2">
    <name type="scientific">Serratia fonticola</name>
    <dbReference type="NCBI Taxonomy" id="47917"/>
    <lineage>
        <taxon>Bacteria</taxon>
        <taxon>Pseudomonadati</taxon>
        <taxon>Pseudomonadota</taxon>
        <taxon>Gammaproteobacteria</taxon>
        <taxon>Enterobacterales</taxon>
        <taxon>Yersiniaceae</taxon>
        <taxon>Serratia</taxon>
    </lineage>
</organism>
<evidence type="ECO:0000256" key="1">
    <source>
        <dbReference type="SAM" id="Phobius"/>
    </source>
</evidence>
<keyword evidence="1" id="KW-1133">Transmembrane helix</keyword>
<proteinExistence type="predicted"/>
<accession>A0A4U9U639</accession>
<keyword evidence="1" id="KW-0812">Transmembrane</keyword>
<dbReference type="AlphaFoldDB" id="A0A4U9U639"/>
<protein>
    <submittedName>
        <fullName evidence="2">Uncharacterized protein</fullName>
    </submittedName>
</protein>
<evidence type="ECO:0000313" key="2">
    <source>
        <dbReference type="EMBL" id="VTR28366.1"/>
    </source>
</evidence>
<name>A0A4U9U639_SERFO</name>
<feature type="transmembrane region" description="Helical" evidence="1">
    <location>
        <begin position="21"/>
        <end position="39"/>
    </location>
</feature>